<evidence type="ECO:0000313" key="2">
    <source>
        <dbReference type="EMBL" id="PQP15169.1"/>
    </source>
</evidence>
<dbReference type="PANTHER" id="PTHR42951">
    <property type="entry name" value="METALLO-BETA-LACTAMASE DOMAIN-CONTAINING"/>
    <property type="match status" value="1"/>
</dbReference>
<dbReference type="SUPFAM" id="SSF56281">
    <property type="entry name" value="Metallo-hydrolase/oxidoreductase"/>
    <property type="match status" value="1"/>
</dbReference>
<dbReference type="InterPro" id="IPR001279">
    <property type="entry name" value="Metallo-B-lactamas"/>
</dbReference>
<dbReference type="CDD" id="cd07739">
    <property type="entry name" value="metallo-hydrolase-like_MBL-fold"/>
    <property type="match status" value="1"/>
</dbReference>
<gene>
    <name evidence="2" type="ORF">C5613_39005</name>
</gene>
<organism evidence="2 3">
    <name type="scientific">Rhodococcus opacus</name>
    <name type="common">Nocardia opaca</name>
    <dbReference type="NCBI Taxonomy" id="37919"/>
    <lineage>
        <taxon>Bacteria</taxon>
        <taxon>Bacillati</taxon>
        <taxon>Actinomycetota</taxon>
        <taxon>Actinomycetes</taxon>
        <taxon>Mycobacteriales</taxon>
        <taxon>Nocardiaceae</taxon>
        <taxon>Rhodococcus</taxon>
    </lineage>
</organism>
<feature type="domain" description="Metallo-beta-lactamase" evidence="1">
    <location>
        <begin position="39"/>
        <end position="224"/>
    </location>
</feature>
<name>A0A2S8IKG9_RHOOP</name>
<dbReference type="RefSeq" id="WP_105422960.1">
    <property type="nucleotide sequence ID" value="NZ_PUIO01000078.1"/>
</dbReference>
<accession>A0A2S8IKG9</accession>
<dbReference type="PANTHER" id="PTHR42951:SF14">
    <property type="entry name" value="METALLO-BETA-LACTAMASE SUPERFAMILY PROTEIN"/>
    <property type="match status" value="1"/>
</dbReference>
<dbReference type="Gene3D" id="3.60.15.10">
    <property type="entry name" value="Ribonuclease Z/Hydroxyacylglutathione hydrolase-like"/>
    <property type="match status" value="1"/>
</dbReference>
<dbReference type="AlphaFoldDB" id="A0A2S8IKG9"/>
<dbReference type="InterPro" id="IPR036866">
    <property type="entry name" value="RibonucZ/Hydroxyglut_hydro"/>
</dbReference>
<comment type="caution">
    <text evidence="2">The sequence shown here is derived from an EMBL/GenBank/DDBJ whole genome shotgun (WGS) entry which is preliminary data.</text>
</comment>
<reference evidence="3" key="1">
    <citation type="submission" date="2018-02" db="EMBL/GenBank/DDBJ databases">
        <title>Draft genome sequencing of Rhodococcus opacus KU647198.</title>
        <authorList>
            <person name="Zheng B.-X."/>
        </authorList>
    </citation>
    <scope>NUCLEOTIDE SEQUENCE [LARGE SCALE GENOMIC DNA]</scope>
    <source>
        <strain evidence="3">04-OD7</strain>
    </source>
</reference>
<sequence>MTDITDAGTPPVRATTYVGRWPEIPAREAPGTPDGTFSPTTSVLISGPTEVVLIDAQYLEDDVRELGDLIERTGKTLTTIYVTHAHADHYAGAETLLARFPTARYVALPNVAQAIHDTLEVQQSQWDLLFGDACVSFSAIPESLQETTLYVDGTPIEIIEIEQADISPTSIVHVPDIGVVVAGDAIYNEIHPMLGLSTPDEWQAWQRAIDVVEGLKPRSVIAGHRRPDGDDHAVEEMIAQTRAYLADFSATYHEAENVEDFVHTIVAKYPHHGNLWTLLFSANSALEHREKMSGDRATSK</sequence>
<proteinExistence type="predicted"/>
<dbReference type="SMART" id="SM00849">
    <property type="entry name" value="Lactamase_B"/>
    <property type="match status" value="1"/>
</dbReference>
<dbReference type="Proteomes" id="UP000239290">
    <property type="component" value="Unassembled WGS sequence"/>
</dbReference>
<dbReference type="EMBL" id="PUIO01000078">
    <property type="protein sequence ID" value="PQP15169.1"/>
    <property type="molecule type" value="Genomic_DNA"/>
</dbReference>
<dbReference type="Pfam" id="PF00753">
    <property type="entry name" value="Lactamase_B"/>
    <property type="match status" value="1"/>
</dbReference>
<keyword evidence="2" id="KW-0378">Hydrolase</keyword>
<evidence type="ECO:0000259" key="1">
    <source>
        <dbReference type="SMART" id="SM00849"/>
    </source>
</evidence>
<dbReference type="GO" id="GO:0016787">
    <property type="term" value="F:hydrolase activity"/>
    <property type="evidence" value="ECO:0007669"/>
    <property type="project" value="UniProtKB-KW"/>
</dbReference>
<dbReference type="InterPro" id="IPR050855">
    <property type="entry name" value="NDM-1-like"/>
</dbReference>
<protein>
    <submittedName>
        <fullName evidence="2">MBL fold metallo-hydrolase</fullName>
    </submittedName>
</protein>
<evidence type="ECO:0000313" key="3">
    <source>
        <dbReference type="Proteomes" id="UP000239290"/>
    </source>
</evidence>